<comment type="caution">
    <text evidence="1">The sequence shown here is derived from an EMBL/GenBank/DDBJ whole genome shotgun (WGS) entry which is preliminary data.</text>
</comment>
<evidence type="ECO:0000313" key="2">
    <source>
        <dbReference type="Proteomes" id="UP000625711"/>
    </source>
</evidence>
<evidence type="ECO:0000313" key="1">
    <source>
        <dbReference type="EMBL" id="KAF7285145.1"/>
    </source>
</evidence>
<organism evidence="1 2">
    <name type="scientific">Rhynchophorus ferrugineus</name>
    <name type="common">Red palm weevil</name>
    <name type="synonym">Curculio ferrugineus</name>
    <dbReference type="NCBI Taxonomy" id="354439"/>
    <lineage>
        <taxon>Eukaryota</taxon>
        <taxon>Metazoa</taxon>
        <taxon>Ecdysozoa</taxon>
        <taxon>Arthropoda</taxon>
        <taxon>Hexapoda</taxon>
        <taxon>Insecta</taxon>
        <taxon>Pterygota</taxon>
        <taxon>Neoptera</taxon>
        <taxon>Endopterygota</taxon>
        <taxon>Coleoptera</taxon>
        <taxon>Polyphaga</taxon>
        <taxon>Cucujiformia</taxon>
        <taxon>Curculionidae</taxon>
        <taxon>Dryophthorinae</taxon>
        <taxon>Rhynchophorus</taxon>
    </lineage>
</organism>
<sequence>MDTTAQRANPNRDGSDFQSSVITMAAIGPDAFFVRSRSHRAEKVRDGVKKGTASTGVWRRRGWWWPDWLCTTLNPLARANGLSILILENNEEAGELWR</sequence>
<accession>A0A834IWI7</accession>
<protein>
    <submittedName>
        <fullName evidence="1">Uncharacterized protein</fullName>
    </submittedName>
</protein>
<dbReference type="Proteomes" id="UP000625711">
    <property type="component" value="Unassembled WGS sequence"/>
</dbReference>
<proteinExistence type="predicted"/>
<name>A0A834IWI7_RHYFE</name>
<keyword evidence="2" id="KW-1185">Reference proteome</keyword>
<dbReference type="EMBL" id="JAACXV010000061">
    <property type="protein sequence ID" value="KAF7285145.1"/>
    <property type="molecule type" value="Genomic_DNA"/>
</dbReference>
<gene>
    <name evidence="1" type="ORF">GWI33_011996</name>
</gene>
<reference evidence="1" key="1">
    <citation type="submission" date="2020-08" db="EMBL/GenBank/DDBJ databases">
        <title>Genome sequencing and assembly of the red palm weevil Rhynchophorus ferrugineus.</title>
        <authorList>
            <person name="Dias G.B."/>
            <person name="Bergman C.M."/>
            <person name="Manee M."/>
        </authorList>
    </citation>
    <scope>NUCLEOTIDE SEQUENCE</scope>
    <source>
        <strain evidence="1">AA-2017</strain>
        <tissue evidence="1">Whole larva</tissue>
    </source>
</reference>
<dbReference type="AlphaFoldDB" id="A0A834IWI7"/>